<dbReference type="EMBL" id="CACRXK020023166">
    <property type="protein sequence ID" value="CAB4037502.1"/>
    <property type="molecule type" value="Genomic_DNA"/>
</dbReference>
<dbReference type="Proteomes" id="UP001152795">
    <property type="component" value="Unassembled WGS sequence"/>
</dbReference>
<dbReference type="PANTHER" id="PTHR47510">
    <property type="entry name" value="REVERSE TRANSCRIPTASE DOMAIN-CONTAINING PROTEIN"/>
    <property type="match status" value="1"/>
</dbReference>
<evidence type="ECO:0000313" key="1">
    <source>
        <dbReference type="EMBL" id="CAB4037502.1"/>
    </source>
</evidence>
<dbReference type="SUPFAM" id="SSF90229">
    <property type="entry name" value="CCCH zinc finger"/>
    <property type="match status" value="1"/>
</dbReference>
<keyword evidence="1" id="KW-0695">RNA-directed DNA polymerase</keyword>
<dbReference type="SUPFAM" id="SSF56219">
    <property type="entry name" value="DNase I-like"/>
    <property type="match status" value="1"/>
</dbReference>
<keyword evidence="1" id="KW-0548">Nucleotidyltransferase</keyword>
<keyword evidence="1" id="KW-0808">Transferase</keyword>
<gene>
    <name evidence="1" type="ORF">PACLA_8A070379</name>
</gene>
<evidence type="ECO:0000313" key="2">
    <source>
        <dbReference type="Proteomes" id="UP001152795"/>
    </source>
</evidence>
<reference evidence="1" key="1">
    <citation type="submission" date="2020-04" db="EMBL/GenBank/DDBJ databases">
        <authorList>
            <person name="Alioto T."/>
            <person name="Alioto T."/>
            <person name="Gomez Garrido J."/>
        </authorList>
    </citation>
    <scope>NUCLEOTIDE SEQUENCE</scope>
    <source>
        <strain evidence="1">A484AB</strain>
    </source>
</reference>
<name>A0A6S7LJV1_PARCT</name>
<dbReference type="InterPro" id="IPR036855">
    <property type="entry name" value="Znf_CCCH_sf"/>
</dbReference>
<dbReference type="Gene3D" id="3.60.10.10">
    <property type="entry name" value="Endonuclease/exonuclease/phosphatase"/>
    <property type="match status" value="1"/>
</dbReference>
<dbReference type="GO" id="GO:0046872">
    <property type="term" value="F:metal ion binding"/>
    <property type="evidence" value="ECO:0007669"/>
    <property type="project" value="InterPro"/>
</dbReference>
<feature type="non-terminal residue" evidence="1">
    <location>
        <position position="1"/>
    </location>
</feature>
<dbReference type="OrthoDB" id="5986345at2759"/>
<proteinExistence type="predicted"/>
<dbReference type="PANTHER" id="PTHR47510:SF3">
    <property type="entry name" value="ENDO_EXONUCLEASE_PHOSPHATASE DOMAIN-CONTAINING PROTEIN"/>
    <property type="match status" value="1"/>
</dbReference>
<keyword evidence="2" id="KW-1185">Reference proteome</keyword>
<sequence length="403" mass="44995">MSLSENIQFVSTLVRKPRMTIKNYLNNNAGQFCMSENAYVNLLNKVAEVRNDTAHSINQTRINKNVNANSYKHLVACPFLLKKGHCLKGSRCDFSHNISQSRISKKASVNPPKEVIEVSNDVVYPTTLNDSSVSTNSSASNEIIKASITTRKSQLLEGLPTIGQPNFGPTWNPSIGENLRTNDDIFTNLSYNPPPRNSNNLITIHVCKPGPPESRSIPTCIVINARSLAKPDACSALYLELNSHNVDLGIVTETWLKSTIPSQVVSPDGFTVIRKDRPYGRQGGGVAVFFRHDWKLEILEAFSNPYECLWTKITTNNSIFYLSAIYHPPSPEYHPDDLLDFLMDSCERLLSLAPNAELIIAGDINQLAIKTLLNYHSLVQIVNLPTRLQNILDVFVTNVPNFW</sequence>
<dbReference type="GO" id="GO:0003964">
    <property type="term" value="F:RNA-directed DNA polymerase activity"/>
    <property type="evidence" value="ECO:0007669"/>
    <property type="project" value="UniProtKB-KW"/>
</dbReference>
<accession>A0A6S7LJV1</accession>
<organism evidence="1 2">
    <name type="scientific">Paramuricea clavata</name>
    <name type="common">Red gorgonian</name>
    <name type="synonym">Violescent sea-whip</name>
    <dbReference type="NCBI Taxonomy" id="317549"/>
    <lineage>
        <taxon>Eukaryota</taxon>
        <taxon>Metazoa</taxon>
        <taxon>Cnidaria</taxon>
        <taxon>Anthozoa</taxon>
        <taxon>Octocorallia</taxon>
        <taxon>Malacalcyonacea</taxon>
        <taxon>Plexauridae</taxon>
        <taxon>Paramuricea</taxon>
    </lineage>
</organism>
<protein>
    <submittedName>
        <fullName evidence="1">RNA-directed DNA polymerase from transposon BS</fullName>
    </submittedName>
</protein>
<dbReference type="InterPro" id="IPR000571">
    <property type="entry name" value="Znf_CCCH"/>
</dbReference>
<dbReference type="PROSITE" id="PS50103">
    <property type="entry name" value="ZF_C3H1"/>
    <property type="match status" value="1"/>
</dbReference>
<comment type="caution">
    <text evidence="1">The sequence shown here is derived from an EMBL/GenBank/DDBJ whole genome shotgun (WGS) entry which is preliminary data.</text>
</comment>
<dbReference type="InterPro" id="IPR036691">
    <property type="entry name" value="Endo/exonu/phosph_ase_sf"/>
</dbReference>
<dbReference type="AlphaFoldDB" id="A0A6S7LJV1"/>